<proteinExistence type="predicted"/>
<dbReference type="Proteomes" id="UP000291259">
    <property type="component" value="Chromosome"/>
</dbReference>
<keyword evidence="2" id="KW-0732">Signal</keyword>
<dbReference type="RefSeq" id="WP_129192251.1">
    <property type="nucleotide sequence ID" value="NZ_CP035491.1"/>
</dbReference>
<keyword evidence="1" id="KW-0812">Transmembrane</keyword>
<gene>
    <name evidence="3" type="ORF">ET445_16560</name>
</gene>
<evidence type="ECO:0000313" key="4">
    <source>
        <dbReference type="Proteomes" id="UP000291259"/>
    </source>
</evidence>
<sequence length="165" mass="16269">MLRKILATFAVAAAVLVAAPIAANADEYPEQGTPATVAPGEVAQLGFSGLPANTPATASAPDAVTLSIIKASTLTRSTDANGAVTFGASATQPGTYTITVTAGGETATATLTVLPADSSGDAGSDSGLPHTGVDPVLWVWIGGGALLLGAALVIVLTTVRRNRSE</sequence>
<reference evidence="3 4" key="1">
    <citation type="submission" date="2019-01" db="EMBL/GenBank/DDBJ databases">
        <title>Genome sequencing of strain FW100M-8.</title>
        <authorList>
            <person name="Heo J."/>
            <person name="Kim S.-J."/>
            <person name="Kim J.-S."/>
            <person name="Hong S.-B."/>
            <person name="Kwon S.-W."/>
        </authorList>
    </citation>
    <scope>NUCLEOTIDE SEQUENCE [LARGE SCALE GENOMIC DNA]</scope>
    <source>
        <strain evidence="3 4">FW100M-8</strain>
    </source>
</reference>
<keyword evidence="4" id="KW-1185">Reference proteome</keyword>
<feature type="transmembrane region" description="Helical" evidence="1">
    <location>
        <begin position="137"/>
        <end position="159"/>
    </location>
</feature>
<organism evidence="3 4">
    <name type="scientific">Agromyces protaetiae</name>
    <dbReference type="NCBI Taxonomy" id="2509455"/>
    <lineage>
        <taxon>Bacteria</taxon>
        <taxon>Bacillati</taxon>
        <taxon>Actinomycetota</taxon>
        <taxon>Actinomycetes</taxon>
        <taxon>Micrococcales</taxon>
        <taxon>Microbacteriaceae</taxon>
        <taxon>Agromyces</taxon>
    </lineage>
</organism>
<evidence type="ECO:0000256" key="2">
    <source>
        <dbReference type="SAM" id="SignalP"/>
    </source>
</evidence>
<feature type="signal peptide" evidence="2">
    <location>
        <begin position="1"/>
        <end position="25"/>
    </location>
</feature>
<evidence type="ECO:0000256" key="1">
    <source>
        <dbReference type="SAM" id="Phobius"/>
    </source>
</evidence>
<protein>
    <submittedName>
        <fullName evidence="3">Sortase</fullName>
    </submittedName>
</protein>
<evidence type="ECO:0000313" key="3">
    <source>
        <dbReference type="EMBL" id="QAY74707.1"/>
    </source>
</evidence>
<name>A0A4P6FL10_9MICO</name>
<dbReference type="OrthoDB" id="5006953at2"/>
<dbReference type="EMBL" id="CP035491">
    <property type="protein sequence ID" value="QAY74707.1"/>
    <property type="molecule type" value="Genomic_DNA"/>
</dbReference>
<accession>A0A4P6FL10</accession>
<dbReference type="KEGG" id="agf:ET445_16560"/>
<keyword evidence="1" id="KW-1133">Transmembrane helix</keyword>
<keyword evidence="1" id="KW-0472">Membrane</keyword>
<feature type="chain" id="PRO_5020565954" evidence="2">
    <location>
        <begin position="26"/>
        <end position="165"/>
    </location>
</feature>
<dbReference type="AlphaFoldDB" id="A0A4P6FL10"/>